<dbReference type="PROSITE" id="PS50181">
    <property type="entry name" value="FBOX"/>
    <property type="match status" value="1"/>
</dbReference>
<evidence type="ECO:0000313" key="3">
    <source>
        <dbReference type="Proteomes" id="UP000648187"/>
    </source>
</evidence>
<dbReference type="AlphaFoldDB" id="A0A835GI95"/>
<dbReference type="PANTHER" id="PTHR14381">
    <property type="entry name" value="DACTYLIN"/>
    <property type="match status" value="1"/>
</dbReference>
<dbReference type="InterPro" id="IPR001810">
    <property type="entry name" value="F-box_dom"/>
</dbReference>
<evidence type="ECO:0000313" key="2">
    <source>
        <dbReference type="EMBL" id="KAF9416351.1"/>
    </source>
</evidence>
<dbReference type="SUPFAM" id="SSF81383">
    <property type="entry name" value="F-box domain"/>
    <property type="match status" value="1"/>
</dbReference>
<dbReference type="EMBL" id="JACKWZ010000092">
    <property type="protein sequence ID" value="KAF9416351.1"/>
    <property type="molecule type" value="Genomic_DNA"/>
</dbReference>
<protein>
    <recommendedName>
        <fullName evidence="1">F-box domain-containing protein</fullName>
    </recommendedName>
</protein>
<dbReference type="InterPro" id="IPR036047">
    <property type="entry name" value="F-box-like_dom_sf"/>
</dbReference>
<dbReference type="SUPFAM" id="SSF50978">
    <property type="entry name" value="WD40 repeat-like"/>
    <property type="match status" value="1"/>
</dbReference>
<name>A0A835GI95_SPOEX</name>
<evidence type="ECO:0000259" key="1">
    <source>
        <dbReference type="PROSITE" id="PS50181"/>
    </source>
</evidence>
<organism evidence="2 3">
    <name type="scientific">Spodoptera exigua</name>
    <name type="common">Beet armyworm</name>
    <name type="synonym">Noctua fulgens</name>
    <dbReference type="NCBI Taxonomy" id="7107"/>
    <lineage>
        <taxon>Eukaryota</taxon>
        <taxon>Metazoa</taxon>
        <taxon>Ecdysozoa</taxon>
        <taxon>Arthropoda</taxon>
        <taxon>Hexapoda</taxon>
        <taxon>Insecta</taxon>
        <taxon>Pterygota</taxon>
        <taxon>Neoptera</taxon>
        <taxon>Endopterygota</taxon>
        <taxon>Lepidoptera</taxon>
        <taxon>Glossata</taxon>
        <taxon>Ditrysia</taxon>
        <taxon>Noctuoidea</taxon>
        <taxon>Noctuidae</taxon>
        <taxon>Amphipyrinae</taxon>
        <taxon>Spodoptera</taxon>
    </lineage>
</organism>
<dbReference type="SMART" id="SM00256">
    <property type="entry name" value="FBOX"/>
    <property type="match status" value="1"/>
</dbReference>
<dbReference type="InterPro" id="IPR036322">
    <property type="entry name" value="WD40_repeat_dom_sf"/>
</dbReference>
<dbReference type="Pfam" id="PF12937">
    <property type="entry name" value="F-box-like"/>
    <property type="match status" value="1"/>
</dbReference>
<accession>A0A835GI95</accession>
<dbReference type="InterPro" id="IPR052301">
    <property type="entry name" value="SCF_F-box/WD-repeat"/>
</dbReference>
<feature type="domain" description="F-box" evidence="1">
    <location>
        <begin position="9"/>
        <end position="56"/>
    </location>
</feature>
<dbReference type="GO" id="GO:0019005">
    <property type="term" value="C:SCF ubiquitin ligase complex"/>
    <property type="evidence" value="ECO:0007669"/>
    <property type="project" value="TreeGrafter"/>
</dbReference>
<comment type="caution">
    <text evidence="2">The sequence shown here is derived from an EMBL/GenBank/DDBJ whole genome shotgun (WGS) entry which is preliminary data.</text>
</comment>
<reference evidence="2" key="1">
    <citation type="submission" date="2020-08" db="EMBL/GenBank/DDBJ databases">
        <title>Spodoptera exigua strain:BAW_Kor-Di-RS1 Genome sequencing and assembly.</title>
        <authorList>
            <person name="Kim J."/>
            <person name="Nam H.Y."/>
            <person name="Kwon M."/>
            <person name="Choi J.H."/>
            <person name="Cho S.R."/>
            <person name="Kim G.-H."/>
        </authorList>
    </citation>
    <scope>NUCLEOTIDE SEQUENCE</scope>
    <source>
        <strain evidence="2">BAW_Kor-Di-RS1</strain>
        <tissue evidence="2">Whole-body</tissue>
    </source>
</reference>
<dbReference type="Gene3D" id="1.20.1280.50">
    <property type="match status" value="1"/>
</dbReference>
<dbReference type="InterPro" id="IPR015943">
    <property type="entry name" value="WD40/YVTN_repeat-like_dom_sf"/>
</dbReference>
<proteinExistence type="predicted"/>
<sequence>MTIKSKMTTDNILQLPIDILVNIFKLLNIKDLHNVMLTCKLLKDLIKNDNTIWRHLSRDKLIIGYSDKRRPNDLWYNRCRTSQNWCNGYYRIKLVIKHYTNYMPWLTFHNSEILLVSVGSELQCYPTNRKGTPNCREALWKVEVPKIPRHDVRTNDISRFIIKNDIIACGNRDGCLAVYKLNNTRKRPCLQYHVQDCHKKGAVEVSAVEVIDGRNQTIVVTGSSNSSDLQFYGLKKESDNITYICKGNDKNLFNISLYETAGTKCMALNSTSDKLAIGLTGNSRPILLDVNNPRVLMAADATKNRKEAVRDIQWHNDNTLLYVTHAGNLHLLDIRSHELVYHTWDPFRAAFYCVKSDGQCAVVAGSAEYSRCVLFDTRKQIHHTQMFFTQKKASPVYSLDFDPYQLITAIDRGVSVLDFNINTSLEEPKDYSQVFH</sequence>
<dbReference type="Proteomes" id="UP000648187">
    <property type="component" value="Unassembled WGS sequence"/>
</dbReference>
<gene>
    <name evidence="2" type="ORF">HW555_006305</name>
</gene>
<keyword evidence="3" id="KW-1185">Reference proteome</keyword>
<dbReference type="PANTHER" id="PTHR14381:SF1">
    <property type="entry name" value="F-BOX_WD REPEAT-CONTAINING PROTEIN 4"/>
    <property type="match status" value="1"/>
</dbReference>
<dbReference type="Gene3D" id="2.130.10.10">
    <property type="entry name" value="YVTN repeat-like/Quinoprotein amine dehydrogenase"/>
    <property type="match status" value="1"/>
</dbReference>
<dbReference type="GO" id="GO:0031146">
    <property type="term" value="P:SCF-dependent proteasomal ubiquitin-dependent protein catabolic process"/>
    <property type="evidence" value="ECO:0007669"/>
    <property type="project" value="TreeGrafter"/>
</dbReference>